<sequence>MCSSLWLSLNSLAGYIGSCLSISCNFIVLLLISEMPKKVFGSYKYLMFTFSTVGIMFSCSDLILKPNMHVTNTSFILFTLLEHSGFSKPSGLLFLSFSDAFYRMIITLLAIHFLYRYLSVVRPFNMFIFSMKFAPLWILVLVFNFSMWTFCFYYLNGPSEMKDEEVIPEFLDVYCLHPNEYTYTGPHYYYTDNSTGKWKFHNPSFVAEGYTGGNVALTIISVAYFGYQTYQHLYKLGTMTSVNYREVHYQLFKTLLIQTIFPSLLVFFPAACLILFPAFGVGIGENANLLMISFSMYPCFEPLVAVCCIKSFRKRILGGFFGKNQHKWSFSGIFRCLTVRKSSQISNLSTVVVTGKVTCA</sequence>
<evidence type="ECO:0000313" key="2">
    <source>
        <dbReference type="EMBL" id="CAB07349.1"/>
    </source>
</evidence>
<feature type="transmembrane region" description="Helical" evidence="1">
    <location>
        <begin position="255"/>
        <end position="283"/>
    </location>
</feature>
<accession>O45344</accession>
<dbReference type="GO" id="GO:0038022">
    <property type="term" value="F:G protein-coupled olfactory receptor activity"/>
    <property type="evidence" value="ECO:0000318"/>
    <property type="project" value="GO_Central"/>
</dbReference>
<dbReference type="WormBase" id="F10A3.13">
    <property type="protein sequence ID" value="CE15778"/>
    <property type="gene ID" value="WBGene00006160"/>
    <property type="gene designation" value="str-108"/>
</dbReference>
<dbReference type="Pfam" id="PF10326">
    <property type="entry name" value="7TM_GPCR_Str"/>
    <property type="match status" value="1"/>
</dbReference>
<keyword evidence="1" id="KW-0812">Transmembrane</keyword>
<dbReference type="EMBL" id="BX284605">
    <property type="protein sequence ID" value="CAB07349.1"/>
    <property type="molecule type" value="Genomic_DNA"/>
</dbReference>
<dbReference type="PhylomeDB" id="O45344"/>
<feature type="transmembrane region" description="Helical" evidence="1">
    <location>
        <begin position="289"/>
        <end position="309"/>
    </location>
</feature>
<evidence type="ECO:0000256" key="1">
    <source>
        <dbReference type="SAM" id="Phobius"/>
    </source>
</evidence>
<feature type="transmembrane region" description="Helical" evidence="1">
    <location>
        <begin position="136"/>
        <end position="155"/>
    </location>
</feature>
<keyword evidence="1" id="KW-1133">Transmembrane helix</keyword>
<dbReference type="PANTHER" id="PTHR22943">
    <property type="entry name" value="7-TRANSMEMBRANE DOMAIN RECEPTOR C.ELEGANS"/>
    <property type="match status" value="1"/>
</dbReference>
<dbReference type="SUPFAM" id="SSF81321">
    <property type="entry name" value="Family A G protein-coupled receptor-like"/>
    <property type="match status" value="1"/>
</dbReference>
<dbReference type="HOGENOM" id="CLU_036335_2_1_1"/>
<dbReference type="InParanoid" id="O45344"/>
<dbReference type="KEGG" id="cel:CELE_F10A3.13"/>
<feature type="transmembrane region" description="Helical" evidence="1">
    <location>
        <begin position="209"/>
        <end position="227"/>
    </location>
</feature>
<protein>
    <submittedName>
        <fullName evidence="2">Seven TM Receptor</fullName>
    </submittedName>
</protein>
<dbReference type="Proteomes" id="UP000001940">
    <property type="component" value="Chromosome V"/>
</dbReference>
<gene>
    <name evidence="2 4" type="primary">str-108</name>
    <name evidence="2" type="ORF">CELE_F10A3.13</name>
    <name evidence="4" type="ORF">F10A3.13</name>
</gene>
<dbReference type="RefSeq" id="NP_507074.1">
    <property type="nucleotide sequence ID" value="NM_074673.1"/>
</dbReference>
<dbReference type="PaxDb" id="6239-F10A3.13"/>
<keyword evidence="3" id="KW-1185">Reference proteome</keyword>
<dbReference type="AlphaFoldDB" id="O45344"/>
<feature type="transmembrane region" description="Helical" evidence="1">
    <location>
        <begin position="92"/>
        <end position="115"/>
    </location>
</feature>
<proteinExistence type="predicted"/>
<feature type="transmembrane region" description="Helical" evidence="1">
    <location>
        <begin position="45"/>
        <end position="64"/>
    </location>
</feature>
<reference evidence="2 3" key="1">
    <citation type="journal article" date="1998" name="Science">
        <title>Genome sequence of the nematode C. elegans: a platform for investigating biology.</title>
        <authorList>
            <consortium name="The C. elegans sequencing consortium"/>
            <person name="Sulson J.E."/>
            <person name="Waterston R."/>
        </authorList>
    </citation>
    <scope>NUCLEOTIDE SEQUENCE [LARGE SCALE GENOMIC DNA]</scope>
    <source>
        <strain evidence="2 3">Bristol N2</strain>
    </source>
</reference>
<dbReference type="CTD" id="184282"/>
<dbReference type="InterPro" id="IPR019428">
    <property type="entry name" value="7TM_GPCR_serpentine_rcpt_Str"/>
</dbReference>
<dbReference type="GO" id="GO:0042048">
    <property type="term" value="P:olfactory behavior"/>
    <property type="evidence" value="ECO:0000318"/>
    <property type="project" value="GO_Central"/>
</dbReference>
<evidence type="ECO:0000313" key="4">
    <source>
        <dbReference type="WormBase" id="F10A3.13"/>
    </source>
</evidence>
<dbReference type="eggNOG" id="ENOG502THG6">
    <property type="taxonomic scope" value="Eukaryota"/>
</dbReference>
<dbReference type="AGR" id="WB:WBGene00006160"/>
<dbReference type="STRING" id="6239.F10A3.13.1"/>
<dbReference type="PIR" id="T20686">
    <property type="entry name" value="T20686"/>
</dbReference>
<keyword evidence="1" id="KW-0472">Membrane</keyword>
<organism evidence="2 3">
    <name type="scientific">Caenorhabditis elegans</name>
    <dbReference type="NCBI Taxonomy" id="6239"/>
    <lineage>
        <taxon>Eukaryota</taxon>
        <taxon>Metazoa</taxon>
        <taxon>Ecdysozoa</taxon>
        <taxon>Nematoda</taxon>
        <taxon>Chromadorea</taxon>
        <taxon>Rhabditida</taxon>
        <taxon>Rhabditina</taxon>
        <taxon>Rhabditomorpha</taxon>
        <taxon>Rhabditoidea</taxon>
        <taxon>Rhabditidae</taxon>
        <taxon>Peloderinae</taxon>
        <taxon>Caenorhabditis</taxon>
    </lineage>
</organism>
<keyword evidence="2" id="KW-0675">Receptor</keyword>
<evidence type="ECO:0000313" key="3">
    <source>
        <dbReference type="Proteomes" id="UP000001940"/>
    </source>
</evidence>
<dbReference type="FunCoup" id="O45344">
    <property type="interactions" value="1"/>
</dbReference>
<dbReference type="UCSC" id="F10A3.13">
    <property type="organism name" value="c. elegans"/>
</dbReference>
<name>O45344_CAEEL</name>
<dbReference type="GO" id="GO:0005886">
    <property type="term" value="C:plasma membrane"/>
    <property type="evidence" value="ECO:0000318"/>
    <property type="project" value="GO_Central"/>
</dbReference>
<dbReference type="PANTHER" id="PTHR22943:SF137">
    <property type="entry name" value="SEVEN TM RECEPTOR"/>
    <property type="match status" value="1"/>
</dbReference>
<feature type="transmembrane region" description="Helical" evidence="1">
    <location>
        <begin position="12"/>
        <end position="33"/>
    </location>
</feature>
<dbReference type="GeneID" id="184282"/>
<dbReference type="SMR" id="O45344"/>
<dbReference type="GO" id="GO:0007186">
    <property type="term" value="P:G protein-coupled receptor signaling pathway"/>
    <property type="evidence" value="ECO:0000318"/>
    <property type="project" value="GO_Central"/>
</dbReference>